<proteinExistence type="predicted"/>
<dbReference type="PROSITE" id="PS51406">
    <property type="entry name" value="FIBRINOGEN_C_2"/>
    <property type="match status" value="1"/>
</dbReference>
<keyword evidence="3" id="KW-1185">Reference proteome</keyword>
<feature type="domain" description="Fibrinogen C-terminal" evidence="1">
    <location>
        <begin position="1"/>
        <end position="90"/>
    </location>
</feature>
<gene>
    <name evidence="2" type="ORF">ElyMa_003679500</name>
</gene>
<dbReference type="InterPro" id="IPR002181">
    <property type="entry name" value="Fibrinogen_a/b/g_C_dom"/>
</dbReference>
<evidence type="ECO:0000259" key="1">
    <source>
        <dbReference type="PROSITE" id="PS51406"/>
    </source>
</evidence>
<reference evidence="2 3" key="1">
    <citation type="journal article" date="2021" name="Elife">
        <title>Chloroplast acquisition without the gene transfer in kleptoplastic sea slugs, Plakobranchus ocellatus.</title>
        <authorList>
            <person name="Maeda T."/>
            <person name="Takahashi S."/>
            <person name="Yoshida T."/>
            <person name="Shimamura S."/>
            <person name="Takaki Y."/>
            <person name="Nagai Y."/>
            <person name="Toyoda A."/>
            <person name="Suzuki Y."/>
            <person name="Arimoto A."/>
            <person name="Ishii H."/>
            <person name="Satoh N."/>
            <person name="Nishiyama T."/>
            <person name="Hasebe M."/>
            <person name="Maruyama T."/>
            <person name="Minagawa J."/>
            <person name="Obokata J."/>
            <person name="Shigenobu S."/>
        </authorList>
    </citation>
    <scope>NUCLEOTIDE SEQUENCE [LARGE SCALE GENOMIC DNA]</scope>
</reference>
<evidence type="ECO:0000313" key="3">
    <source>
        <dbReference type="Proteomes" id="UP000762676"/>
    </source>
</evidence>
<dbReference type="SMART" id="SM00186">
    <property type="entry name" value="FBG"/>
    <property type="match status" value="1"/>
</dbReference>
<organism evidence="2 3">
    <name type="scientific">Elysia marginata</name>
    <dbReference type="NCBI Taxonomy" id="1093978"/>
    <lineage>
        <taxon>Eukaryota</taxon>
        <taxon>Metazoa</taxon>
        <taxon>Spiralia</taxon>
        <taxon>Lophotrochozoa</taxon>
        <taxon>Mollusca</taxon>
        <taxon>Gastropoda</taxon>
        <taxon>Heterobranchia</taxon>
        <taxon>Euthyneura</taxon>
        <taxon>Panpulmonata</taxon>
        <taxon>Sacoglossa</taxon>
        <taxon>Placobranchoidea</taxon>
        <taxon>Plakobranchidae</taxon>
        <taxon>Elysia</taxon>
    </lineage>
</organism>
<dbReference type="SUPFAM" id="SSF56496">
    <property type="entry name" value="Fibrinogen C-terminal domain-like"/>
    <property type="match status" value="1"/>
</dbReference>
<dbReference type="EMBL" id="BMAT01007527">
    <property type="protein sequence ID" value="GFR66294.1"/>
    <property type="molecule type" value="Genomic_DNA"/>
</dbReference>
<name>A0AAV4EZX9_9GAST</name>
<comment type="caution">
    <text evidence="2">The sequence shown here is derived from an EMBL/GenBank/DDBJ whole genome shotgun (WGS) entry which is preliminary data.</text>
</comment>
<dbReference type="InterPro" id="IPR014716">
    <property type="entry name" value="Fibrinogen_a/b/g_C_1"/>
</dbReference>
<dbReference type="Pfam" id="PF00147">
    <property type="entry name" value="Fibrinogen_C"/>
    <property type="match status" value="1"/>
</dbReference>
<dbReference type="GO" id="GO:0005615">
    <property type="term" value="C:extracellular space"/>
    <property type="evidence" value="ECO:0007669"/>
    <property type="project" value="TreeGrafter"/>
</dbReference>
<dbReference type="PANTHER" id="PTHR19143">
    <property type="entry name" value="FIBRINOGEN/TENASCIN/ANGIOPOEITIN"/>
    <property type="match status" value="1"/>
</dbReference>
<dbReference type="InterPro" id="IPR050373">
    <property type="entry name" value="Fibrinogen_C-term_domain"/>
</dbReference>
<dbReference type="AlphaFoldDB" id="A0AAV4EZX9"/>
<protein>
    <submittedName>
        <fullName evidence="2">Ficolin-2</fullName>
    </submittedName>
</protein>
<accession>A0AAV4EZX9</accession>
<dbReference type="Proteomes" id="UP000762676">
    <property type="component" value="Unassembled WGS sequence"/>
</dbReference>
<evidence type="ECO:0000313" key="2">
    <source>
        <dbReference type="EMBL" id="GFR66294.1"/>
    </source>
</evidence>
<dbReference type="PANTHER" id="PTHR19143:SF458">
    <property type="entry name" value="FIBRINOGEN C-TERMINAL DOMAIN-CONTAINING PROTEIN-RELATED"/>
    <property type="match status" value="1"/>
</dbReference>
<dbReference type="InterPro" id="IPR036056">
    <property type="entry name" value="Fibrinogen-like_C"/>
</dbReference>
<sequence length="90" mass="10534">MQAIFLTGLYLSNFYVLPQRRVKGDVKFYRTWQEYKEGFGDPSGDFWLGNEALHSLTGKHAYELRIDMTVDGKHTFAKYSTFQIENESDK</sequence>
<dbReference type="Gene3D" id="3.90.215.10">
    <property type="entry name" value="Gamma Fibrinogen, chain A, domain 1"/>
    <property type="match status" value="1"/>
</dbReference>